<reference evidence="1 2" key="1">
    <citation type="submission" date="2024-02" db="EMBL/GenBank/DDBJ databases">
        <authorList>
            <person name="Daric V."/>
            <person name="Darras S."/>
        </authorList>
    </citation>
    <scope>NUCLEOTIDE SEQUENCE [LARGE SCALE GENOMIC DNA]</scope>
</reference>
<gene>
    <name evidence="1" type="ORF">CVLEPA_LOCUS4816</name>
</gene>
<sequence>MQGCVLFLSKNKSFVLFFIVSPGRRSPASYENVCTEWFSEVSLCPKTPFILVSTVLTLTFKMVR</sequence>
<name>A0ABP0F6F4_CLALP</name>
<dbReference type="Proteomes" id="UP001642483">
    <property type="component" value="Unassembled WGS sequence"/>
</dbReference>
<evidence type="ECO:0000313" key="1">
    <source>
        <dbReference type="EMBL" id="CAK8675215.1"/>
    </source>
</evidence>
<organism evidence="1 2">
    <name type="scientific">Clavelina lepadiformis</name>
    <name type="common">Light-bulb sea squirt</name>
    <name type="synonym">Ascidia lepadiformis</name>
    <dbReference type="NCBI Taxonomy" id="159417"/>
    <lineage>
        <taxon>Eukaryota</taxon>
        <taxon>Metazoa</taxon>
        <taxon>Chordata</taxon>
        <taxon>Tunicata</taxon>
        <taxon>Ascidiacea</taxon>
        <taxon>Aplousobranchia</taxon>
        <taxon>Clavelinidae</taxon>
        <taxon>Clavelina</taxon>
    </lineage>
</organism>
<keyword evidence="2" id="KW-1185">Reference proteome</keyword>
<accession>A0ABP0F6F4</accession>
<evidence type="ECO:0000313" key="2">
    <source>
        <dbReference type="Proteomes" id="UP001642483"/>
    </source>
</evidence>
<protein>
    <submittedName>
        <fullName evidence="1">Uncharacterized protein</fullName>
    </submittedName>
</protein>
<comment type="caution">
    <text evidence="1">The sequence shown here is derived from an EMBL/GenBank/DDBJ whole genome shotgun (WGS) entry which is preliminary data.</text>
</comment>
<dbReference type="EMBL" id="CAWYQH010000013">
    <property type="protein sequence ID" value="CAK8675215.1"/>
    <property type="molecule type" value="Genomic_DNA"/>
</dbReference>
<proteinExistence type="predicted"/>